<feature type="transmembrane region" description="Helical" evidence="7">
    <location>
        <begin position="137"/>
        <end position="155"/>
    </location>
</feature>
<dbReference type="PROSITE" id="PS50850">
    <property type="entry name" value="MFS"/>
    <property type="match status" value="1"/>
</dbReference>
<dbReference type="AlphaFoldDB" id="A0AAJ7DV22"/>
<evidence type="ECO:0000256" key="2">
    <source>
        <dbReference type="ARBA" id="ARBA00022448"/>
    </source>
</evidence>
<comment type="subcellular location">
    <subcellularLocation>
        <location evidence="1">Membrane</location>
        <topology evidence="1">Multi-pass membrane protein</topology>
    </subcellularLocation>
</comment>
<dbReference type="GO" id="GO:0016020">
    <property type="term" value="C:membrane"/>
    <property type="evidence" value="ECO:0007669"/>
    <property type="project" value="UniProtKB-SubCell"/>
</dbReference>
<keyword evidence="6 7" id="KW-0472">Membrane</keyword>
<dbReference type="InterPro" id="IPR036259">
    <property type="entry name" value="MFS_trans_sf"/>
</dbReference>
<dbReference type="Pfam" id="PF07690">
    <property type="entry name" value="MFS_1"/>
    <property type="match status" value="1"/>
</dbReference>
<sequence>MCVMMFTACWTSYMCRLQMPILVVPMIADKLGSYTNSSLRFGTLDNPTTEEHANVLWRSPDDLIQEVAHADALSRFKRQAEGNDSVNPRQILDFFTNQPFFWSSYVRGELLAAYAYGNVPGNFLGGIMALKFGPRKMILWTSLISAIISLISPLIANCHWIALVVSRAIVGFMGGVLFPACHTLVAKWAPPNEKSRFVWSLLGGTFGTIFTFPLIAIIAETINWETGWYLPSVLMLLWVFFWYLLAYDSPVEHPGITDEEKNYIINAQAGSVESEKQMLKDMPVKAIMTSVPFICLIILHFGNIFLLFFYQNSLMLYLTKALGFRLVKGGILVSLPWVARMSFGFFFSWASDTIKRKEILSVTALRKFAAIFSHLVPGVFLIAVSYAGYSFVLANIFLFFALGFNGAASISNLSNNQDLSPNYAGFLYGIMNTIGCVAGMVIPKLVETITGRSGNIIDKWQIVFWINAGVTIFCMLIFIIGGSGKIQPWNEISKTRNPVHA</sequence>
<feature type="transmembrane region" description="Helical" evidence="7">
    <location>
        <begin position="197"/>
        <end position="222"/>
    </location>
</feature>
<feature type="transmembrane region" description="Helical" evidence="7">
    <location>
        <begin position="286"/>
        <end position="310"/>
    </location>
</feature>
<organism evidence="10 11">
    <name type="scientific">Ceratosolen solmsi marchali</name>
    <dbReference type="NCBI Taxonomy" id="326594"/>
    <lineage>
        <taxon>Eukaryota</taxon>
        <taxon>Metazoa</taxon>
        <taxon>Ecdysozoa</taxon>
        <taxon>Arthropoda</taxon>
        <taxon>Hexapoda</taxon>
        <taxon>Insecta</taxon>
        <taxon>Pterygota</taxon>
        <taxon>Neoptera</taxon>
        <taxon>Endopterygota</taxon>
        <taxon>Hymenoptera</taxon>
        <taxon>Apocrita</taxon>
        <taxon>Proctotrupomorpha</taxon>
        <taxon>Chalcidoidea</taxon>
        <taxon>Agaonidae</taxon>
        <taxon>Agaoninae</taxon>
        <taxon>Ceratosolen</taxon>
    </lineage>
</organism>
<dbReference type="Gene3D" id="1.20.1250.20">
    <property type="entry name" value="MFS general substrate transporter like domains"/>
    <property type="match status" value="2"/>
</dbReference>
<dbReference type="FunFam" id="1.20.1250.20:FF:000003">
    <property type="entry name" value="Solute carrier family 17 member 3"/>
    <property type="match status" value="1"/>
</dbReference>
<evidence type="ECO:0000256" key="1">
    <source>
        <dbReference type="ARBA" id="ARBA00004141"/>
    </source>
</evidence>
<evidence type="ECO:0000256" key="8">
    <source>
        <dbReference type="SAM" id="SignalP"/>
    </source>
</evidence>
<keyword evidence="8" id="KW-0732">Signal</keyword>
<feature type="transmembrane region" description="Helical" evidence="7">
    <location>
        <begin position="228"/>
        <end position="246"/>
    </location>
</feature>
<keyword evidence="10" id="KW-1185">Reference proteome</keyword>
<accession>A0AAJ7DV22</accession>
<keyword evidence="2" id="KW-0813">Transport</keyword>
<evidence type="ECO:0000313" key="11">
    <source>
        <dbReference type="RefSeq" id="XP_011497474.1"/>
    </source>
</evidence>
<evidence type="ECO:0000259" key="9">
    <source>
        <dbReference type="PROSITE" id="PS50850"/>
    </source>
</evidence>
<protein>
    <submittedName>
        <fullName evidence="11">Sialin</fullName>
    </submittedName>
</protein>
<proteinExistence type="predicted"/>
<dbReference type="PANTHER" id="PTHR11662">
    <property type="entry name" value="SOLUTE CARRIER FAMILY 17"/>
    <property type="match status" value="1"/>
</dbReference>
<dbReference type="KEGG" id="csol:105361882"/>
<evidence type="ECO:0000256" key="3">
    <source>
        <dbReference type="ARBA" id="ARBA00022692"/>
    </source>
</evidence>
<reference evidence="11" key="1">
    <citation type="submission" date="2025-08" db="UniProtKB">
        <authorList>
            <consortium name="RefSeq"/>
        </authorList>
    </citation>
    <scope>IDENTIFICATION</scope>
</reference>
<evidence type="ECO:0000313" key="10">
    <source>
        <dbReference type="Proteomes" id="UP000695007"/>
    </source>
</evidence>
<dbReference type="InterPro" id="IPR050382">
    <property type="entry name" value="MFS_Na/Anion_cotransporter"/>
</dbReference>
<evidence type="ECO:0000256" key="7">
    <source>
        <dbReference type="SAM" id="Phobius"/>
    </source>
</evidence>
<evidence type="ECO:0000256" key="6">
    <source>
        <dbReference type="ARBA" id="ARBA00023136"/>
    </source>
</evidence>
<dbReference type="SUPFAM" id="SSF103473">
    <property type="entry name" value="MFS general substrate transporter"/>
    <property type="match status" value="1"/>
</dbReference>
<feature type="chain" id="PRO_5042571665" evidence="8">
    <location>
        <begin position="18"/>
        <end position="501"/>
    </location>
</feature>
<keyword evidence="5 7" id="KW-1133">Transmembrane helix</keyword>
<feature type="domain" description="Major facilitator superfamily (MFS) profile" evidence="9">
    <location>
        <begin position="21"/>
        <end position="486"/>
    </location>
</feature>
<dbReference type="PANTHER" id="PTHR11662:SF336">
    <property type="entry name" value="LP19554P"/>
    <property type="match status" value="1"/>
</dbReference>
<dbReference type="GeneID" id="105361882"/>
<keyword evidence="3 7" id="KW-0812">Transmembrane</keyword>
<dbReference type="GO" id="GO:0006820">
    <property type="term" value="P:monoatomic anion transport"/>
    <property type="evidence" value="ECO:0007669"/>
    <property type="project" value="TreeGrafter"/>
</dbReference>
<dbReference type="GO" id="GO:0015293">
    <property type="term" value="F:symporter activity"/>
    <property type="evidence" value="ECO:0007669"/>
    <property type="project" value="UniProtKB-KW"/>
</dbReference>
<feature type="transmembrane region" description="Helical" evidence="7">
    <location>
        <begin position="462"/>
        <end position="481"/>
    </location>
</feature>
<dbReference type="Proteomes" id="UP000695007">
    <property type="component" value="Unplaced"/>
</dbReference>
<keyword evidence="4" id="KW-0769">Symport</keyword>
<name>A0AAJ7DV22_9HYME</name>
<feature type="transmembrane region" description="Helical" evidence="7">
    <location>
        <begin position="330"/>
        <end position="347"/>
    </location>
</feature>
<feature type="transmembrane region" description="Helical" evidence="7">
    <location>
        <begin position="161"/>
        <end position="185"/>
    </location>
</feature>
<feature type="transmembrane region" description="Helical" evidence="7">
    <location>
        <begin position="423"/>
        <end position="442"/>
    </location>
</feature>
<dbReference type="InterPro" id="IPR020846">
    <property type="entry name" value="MFS_dom"/>
</dbReference>
<evidence type="ECO:0000256" key="5">
    <source>
        <dbReference type="ARBA" id="ARBA00022989"/>
    </source>
</evidence>
<dbReference type="RefSeq" id="XP_011497474.1">
    <property type="nucleotide sequence ID" value="XM_011499172.1"/>
</dbReference>
<evidence type="ECO:0000256" key="4">
    <source>
        <dbReference type="ARBA" id="ARBA00022847"/>
    </source>
</evidence>
<gene>
    <name evidence="11" type="primary">LOC105361882</name>
</gene>
<dbReference type="InterPro" id="IPR011701">
    <property type="entry name" value="MFS"/>
</dbReference>
<feature type="signal peptide" evidence="8">
    <location>
        <begin position="1"/>
        <end position="17"/>
    </location>
</feature>